<dbReference type="EMBL" id="CAJNOJ010000068">
    <property type="protein sequence ID" value="CAF1020807.1"/>
    <property type="molecule type" value="Genomic_DNA"/>
</dbReference>
<sequence>MSLTCNADFFSHQYDPKRVNPNFEFLIQIIQSIYEPLVVSSDESSCAISCDFLQEFNGLNQPEQLRLFSKIRNLHELWMFLALNPTSYDCETFFQEFYQLTSKFLSVKQHLSFHCEDFLLTLGVSYDDKLRYNCFQIVALLINDPHPQSKETLRKLDRMCYECLYDFHVYYEQIKNFTIESRIIDLTKEDVRQLIDGKAIRSDLEEKISDAITELGGLVFFKMHRSPKDAYQSLCKEIDNEWIQIWKLNSDEDPQIHFMKIQNCDQLKLLFKNSSRLREDFNDDSLNEKLVLRKWIDALPPEFRCFVCHGQLNAVSSQGSHQHNEHEYQEFFNSSYFHDIIRCIPYSHAVIDCAVNVQNHQVIIIEINPFSKRSSAGKYSWILDRDILYNHYNNHQSTNIRV</sequence>
<accession>A0A814I7X5</accession>
<reference evidence="3" key="1">
    <citation type="submission" date="2021-02" db="EMBL/GenBank/DDBJ databases">
        <authorList>
            <person name="Nowell W R."/>
        </authorList>
    </citation>
    <scope>NUCLEOTIDE SEQUENCE</scope>
</reference>
<dbReference type="Proteomes" id="UP000663828">
    <property type="component" value="Unassembled WGS sequence"/>
</dbReference>
<dbReference type="PANTHER" id="PTHR15323">
    <property type="entry name" value="D123 PROTEIN"/>
    <property type="match status" value="1"/>
</dbReference>
<dbReference type="OrthoDB" id="360540at2759"/>
<evidence type="ECO:0000313" key="4">
    <source>
        <dbReference type="Proteomes" id="UP000663828"/>
    </source>
</evidence>
<dbReference type="Pfam" id="PF07065">
    <property type="entry name" value="D123"/>
    <property type="match status" value="1"/>
</dbReference>
<comment type="similarity">
    <text evidence="1">Belongs to the CDC123 family.</text>
</comment>
<gene>
    <name evidence="3" type="ORF">EDS130_LOCUS15883</name>
    <name evidence="2" type="ORF">XAT740_LOCUS13502</name>
</gene>
<dbReference type="PANTHER" id="PTHR15323:SF6">
    <property type="entry name" value="CELL DIVISION CYCLE PROTEIN 123 HOMOLOG"/>
    <property type="match status" value="1"/>
</dbReference>
<dbReference type="EMBL" id="CAJNOR010000785">
    <property type="protein sequence ID" value="CAF1006716.1"/>
    <property type="molecule type" value="Genomic_DNA"/>
</dbReference>
<evidence type="ECO:0000313" key="3">
    <source>
        <dbReference type="EMBL" id="CAF1020807.1"/>
    </source>
</evidence>
<name>A0A814I7X5_ADIRI</name>
<proteinExistence type="inferred from homology"/>
<evidence type="ECO:0000256" key="1">
    <source>
        <dbReference type="ARBA" id="ARBA00011047"/>
    </source>
</evidence>
<dbReference type="GO" id="GO:0005737">
    <property type="term" value="C:cytoplasm"/>
    <property type="evidence" value="ECO:0007669"/>
    <property type="project" value="TreeGrafter"/>
</dbReference>
<organism evidence="3 5">
    <name type="scientific">Adineta ricciae</name>
    <name type="common">Rotifer</name>
    <dbReference type="NCBI Taxonomy" id="249248"/>
    <lineage>
        <taxon>Eukaryota</taxon>
        <taxon>Metazoa</taxon>
        <taxon>Spiralia</taxon>
        <taxon>Gnathifera</taxon>
        <taxon>Rotifera</taxon>
        <taxon>Eurotatoria</taxon>
        <taxon>Bdelloidea</taxon>
        <taxon>Adinetida</taxon>
        <taxon>Adinetidae</taxon>
        <taxon>Adineta</taxon>
    </lineage>
</organism>
<keyword evidence="4" id="KW-1185">Reference proteome</keyword>
<dbReference type="Proteomes" id="UP000663852">
    <property type="component" value="Unassembled WGS sequence"/>
</dbReference>
<evidence type="ECO:0000313" key="5">
    <source>
        <dbReference type="Proteomes" id="UP000663852"/>
    </source>
</evidence>
<evidence type="ECO:0000313" key="2">
    <source>
        <dbReference type="EMBL" id="CAF1006716.1"/>
    </source>
</evidence>
<protein>
    <recommendedName>
        <fullName evidence="6">Cell division cycle protein 123 homolog</fullName>
    </recommendedName>
</protein>
<dbReference type="AlphaFoldDB" id="A0A814I7X5"/>
<comment type="caution">
    <text evidence="3">The sequence shown here is derived from an EMBL/GenBank/DDBJ whole genome shotgun (WGS) entry which is preliminary data.</text>
</comment>
<dbReference type="InterPro" id="IPR009772">
    <property type="entry name" value="CDC123"/>
</dbReference>
<evidence type="ECO:0008006" key="6">
    <source>
        <dbReference type="Google" id="ProtNLM"/>
    </source>
</evidence>